<dbReference type="AlphaFoldDB" id="A0A0E0CKC8"/>
<organism evidence="1">
    <name type="scientific">Oryza meridionalis</name>
    <dbReference type="NCBI Taxonomy" id="40149"/>
    <lineage>
        <taxon>Eukaryota</taxon>
        <taxon>Viridiplantae</taxon>
        <taxon>Streptophyta</taxon>
        <taxon>Embryophyta</taxon>
        <taxon>Tracheophyta</taxon>
        <taxon>Spermatophyta</taxon>
        <taxon>Magnoliopsida</taxon>
        <taxon>Liliopsida</taxon>
        <taxon>Poales</taxon>
        <taxon>Poaceae</taxon>
        <taxon>BOP clade</taxon>
        <taxon>Oryzoideae</taxon>
        <taxon>Oryzeae</taxon>
        <taxon>Oryzinae</taxon>
        <taxon>Oryza</taxon>
    </lineage>
</organism>
<dbReference type="Proteomes" id="UP000008021">
    <property type="component" value="Chromosome 2"/>
</dbReference>
<evidence type="ECO:0000313" key="1">
    <source>
        <dbReference type="EnsemblPlants" id="OMERI02G16180.1"/>
    </source>
</evidence>
<name>A0A0E0CKC8_9ORYZ</name>
<protein>
    <submittedName>
        <fullName evidence="1">Uncharacterized protein</fullName>
    </submittedName>
</protein>
<keyword evidence="2" id="KW-1185">Reference proteome</keyword>
<dbReference type="HOGENOM" id="CLU_1512898_0_0_1"/>
<reference evidence="1" key="1">
    <citation type="submission" date="2015-04" db="UniProtKB">
        <authorList>
            <consortium name="EnsemblPlants"/>
        </authorList>
    </citation>
    <scope>IDENTIFICATION</scope>
</reference>
<dbReference type="Gramene" id="OMERI02G16180.1">
    <property type="protein sequence ID" value="OMERI02G16180.1"/>
    <property type="gene ID" value="OMERI02G16180"/>
</dbReference>
<accession>A0A0E0CKC8</accession>
<dbReference type="STRING" id="40149.A0A0E0CKC8"/>
<dbReference type="EnsemblPlants" id="OMERI02G16180.1">
    <property type="protein sequence ID" value="OMERI02G16180.1"/>
    <property type="gene ID" value="OMERI02G16180"/>
</dbReference>
<evidence type="ECO:0000313" key="2">
    <source>
        <dbReference type="Proteomes" id="UP000008021"/>
    </source>
</evidence>
<proteinExistence type="predicted"/>
<reference evidence="1" key="2">
    <citation type="submission" date="2018-05" db="EMBL/GenBank/DDBJ databases">
        <title>OmerRS3 (Oryza meridionalis Reference Sequence Version 3).</title>
        <authorList>
            <person name="Zhang J."/>
            <person name="Kudrna D."/>
            <person name="Lee S."/>
            <person name="Talag J."/>
            <person name="Welchert J."/>
            <person name="Wing R.A."/>
        </authorList>
    </citation>
    <scope>NUCLEOTIDE SEQUENCE [LARGE SCALE GENOMIC DNA]</scope>
    <source>
        <strain evidence="1">cv. OR44</strain>
    </source>
</reference>
<sequence>MWQRTKLMLREMVMCWWFWIFELINHCLKLELLERIQKLWKTAQLEPTDLVDVYYKPMDDGKNLVEIVQSQDQCIRDALGNPLIPKMMAPPDAVMICEESHNVQDMSFIIYIARVSPVVTDDLLVQAAGTREHFDALKVYLLSRSISRLKNEFQAGNGKITVELDGLLRVGSCRTEQK</sequence>